<proteinExistence type="predicted"/>
<dbReference type="GeneID" id="31482229"/>
<evidence type="ECO:0000313" key="1">
    <source>
        <dbReference type="EMBL" id="ABP35053.1"/>
    </source>
</evidence>
<dbReference type="KEGG" id="pnu:Pnuc_1840"/>
<accession>A4SZY9</accession>
<dbReference type="AlphaFoldDB" id="A4SZY9"/>
<name>A4SZY9_POLAQ</name>
<dbReference type="EMBL" id="CP000655">
    <property type="protein sequence ID" value="ABP35053.1"/>
    <property type="molecule type" value="Genomic_DNA"/>
</dbReference>
<reference evidence="1 2" key="1">
    <citation type="journal article" date="2012" name="Stand. Genomic Sci.">
        <title>Complete genome sequence of Polynucleobacter necessarius subsp. asymbioticus type strain (QLW-P1DMWA-1(T)).</title>
        <authorList>
            <person name="Meincke L."/>
            <person name="Copeland A."/>
            <person name="Lapidus A."/>
            <person name="Lucas S."/>
            <person name="Berry K.W."/>
            <person name="Del Rio T.G."/>
            <person name="Hammon N."/>
            <person name="Dalin E."/>
            <person name="Tice H."/>
            <person name="Pitluck S."/>
            <person name="Richardson P."/>
            <person name="Bruce D."/>
            <person name="Goodwin L."/>
            <person name="Han C."/>
            <person name="Tapia R."/>
            <person name="Detter J.C."/>
            <person name="Schmutz J."/>
            <person name="Brettin T."/>
            <person name="Larimer F."/>
            <person name="Land M."/>
            <person name="Hauser L."/>
            <person name="Kyrpides N.C."/>
            <person name="Ivanova N."/>
            <person name="Goker M."/>
            <person name="Woyke T."/>
            <person name="Wu Q.L."/>
            <person name="Pockl M."/>
            <person name="Hahn M.W."/>
            <person name="Klenk H.P."/>
        </authorList>
    </citation>
    <scope>NUCLEOTIDE SEQUENCE [LARGE SCALE GENOMIC DNA]</scope>
    <source>
        <strain evidence="2">DSM 18221 / CIP 109841 / QLW-P1DMWA-1</strain>
    </source>
</reference>
<protein>
    <submittedName>
        <fullName evidence="1">Uncharacterized protein</fullName>
    </submittedName>
</protein>
<sequence>MIAMAVEKGSTIYVYDDKGQTLCIKNVPSGGGLAGYTGSTFTVRGNGTITTYDERGNTKFIKNI</sequence>
<organism evidence="1 2">
    <name type="scientific">Polynucleobacter asymbioticus (strain DSM 18221 / CIP 109841 / QLW-P1DMWA-1)</name>
    <name type="common">Polynucleobacter necessarius subsp. asymbioticus</name>
    <dbReference type="NCBI Taxonomy" id="312153"/>
    <lineage>
        <taxon>Bacteria</taxon>
        <taxon>Pseudomonadati</taxon>
        <taxon>Pseudomonadota</taxon>
        <taxon>Betaproteobacteria</taxon>
        <taxon>Burkholderiales</taxon>
        <taxon>Burkholderiaceae</taxon>
        <taxon>Polynucleobacter</taxon>
    </lineage>
</organism>
<dbReference type="HOGENOM" id="CLU_207250_0_0_4"/>
<gene>
    <name evidence="1" type="ordered locus">Pnuc_1840</name>
</gene>
<evidence type="ECO:0000313" key="2">
    <source>
        <dbReference type="Proteomes" id="UP000000231"/>
    </source>
</evidence>
<dbReference type="Proteomes" id="UP000000231">
    <property type="component" value="Chromosome"/>
</dbReference>
<dbReference type="RefSeq" id="WP_011903676.1">
    <property type="nucleotide sequence ID" value="NC_009379.1"/>
</dbReference>
<keyword evidence="2" id="KW-1185">Reference proteome</keyword>